<comment type="caution">
    <text evidence="1">The sequence shown here is derived from an EMBL/GenBank/DDBJ whole genome shotgun (WGS) entry which is preliminary data.</text>
</comment>
<dbReference type="Proteomes" id="UP000193411">
    <property type="component" value="Unassembled WGS sequence"/>
</dbReference>
<gene>
    <name evidence="1" type="ORF">BCR44DRAFT_1436046</name>
</gene>
<protein>
    <submittedName>
        <fullName evidence="1">Uncharacterized protein</fullName>
    </submittedName>
</protein>
<proteinExistence type="predicted"/>
<evidence type="ECO:0000313" key="2">
    <source>
        <dbReference type="Proteomes" id="UP000193411"/>
    </source>
</evidence>
<accession>A0A1Y2HL85</accession>
<reference evidence="1 2" key="1">
    <citation type="submission" date="2016-07" db="EMBL/GenBank/DDBJ databases">
        <title>Pervasive Adenine N6-methylation of Active Genes in Fungi.</title>
        <authorList>
            <consortium name="DOE Joint Genome Institute"/>
            <person name="Mondo S.J."/>
            <person name="Dannebaum R.O."/>
            <person name="Kuo R.C."/>
            <person name="Labutti K."/>
            <person name="Haridas S."/>
            <person name="Kuo A."/>
            <person name="Salamov A."/>
            <person name="Ahrendt S.R."/>
            <person name="Lipzen A."/>
            <person name="Sullivan W."/>
            <person name="Andreopoulos W.B."/>
            <person name="Clum A."/>
            <person name="Lindquist E."/>
            <person name="Daum C."/>
            <person name="Ramamoorthy G.K."/>
            <person name="Gryganskyi A."/>
            <person name="Culley D."/>
            <person name="Magnuson J.K."/>
            <person name="James T.Y."/>
            <person name="O'Malley M.A."/>
            <person name="Stajich J.E."/>
            <person name="Spatafora J.W."/>
            <person name="Visel A."/>
            <person name="Grigoriev I.V."/>
        </authorList>
    </citation>
    <scope>NUCLEOTIDE SEQUENCE [LARGE SCALE GENOMIC DNA]</scope>
    <source>
        <strain evidence="1 2">PL171</strain>
    </source>
</reference>
<sequence length="174" mass="18260">MDRDSTAFAPTTCDVTLPLVVVRSTWVGEPLGTCDGTCTGPATEMAPFMDVTDKRRPMDQGRGGDRAISPLVVVNRASAWRFRGMGRGHGHGRIVGGSGGLMCQPRVRQIDGFDLDRVEGIGRPRVRSAPSVSAGAPGTMVTSTSTSIPAFLDPTDLGTCSAVGVVMVKFHCPA</sequence>
<dbReference type="EMBL" id="MCFL01000027">
    <property type="protein sequence ID" value="ORZ34601.1"/>
    <property type="molecule type" value="Genomic_DNA"/>
</dbReference>
<organism evidence="1 2">
    <name type="scientific">Catenaria anguillulae PL171</name>
    <dbReference type="NCBI Taxonomy" id="765915"/>
    <lineage>
        <taxon>Eukaryota</taxon>
        <taxon>Fungi</taxon>
        <taxon>Fungi incertae sedis</taxon>
        <taxon>Blastocladiomycota</taxon>
        <taxon>Blastocladiomycetes</taxon>
        <taxon>Blastocladiales</taxon>
        <taxon>Catenariaceae</taxon>
        <taxon>Catenaria</taxon>
    </lineage>
</organism>
<evidence type="ECO:0000313" key="1">
    <source>
        <dbReference type="EMBL" id="ORZ34601.1"/>
    </source>
</evidence>
<keyword evidence="2" id="KW-1185">Reference proteome</keyword>
<name>A0A1Y2HL85_9FUNG</name>
<dbReference type="AlphaFoldDB" id="A0A1Y2HL85"/>